<evidence type="ECO:0000256" key="1">
    <source>
        <dbReference type="SAM" id="MobiDB-lite"/>
    </source>
</evidence>
<dbReference type="EMBL" id="GL378374">
    <property type="protein sequence ID" value="EFJ43234.1"/>
    <property type="molecule type" value="Genomic_DNA"/>
</dbReference>
<keyword evidence="3" id="KW-1185">Reference proteome</keyword>
<dbReference type="KEGG" id="vcn:VOLCADRAFT_96510"/>
<protein>
    <submittedName>
        <fullName evidence="2">Uncharacterized protein</fullName>
    </submittedName>
</protein>
<organism evidence="3">
    <name type="scientific">Volvox carteri f. nagariensis</name>
    <dbReference type="NCBI Taxonomy" id="3068"/>
    <lineage>
        <taxon>Eukaryota</taxon>
        <taxon>Viridiplantae</taxon>
        <taxon>Chlorophyta</taxon>
        <taxon>core chlorophytes</taxon>
        <taxon>Chlorophyceae</taxon>
        <taxon>CS clade</taxon>
        <taxon>Chlamydomonadales</taxon>
        <taxon>Volvocaceae</taxon>
        <taxon>Volvox</taxon>
    </lineage>
</organism>
<dbReference type="GeneID" id="9626445"/>
<dbReference type="Proteomes" id="UP000001058">
    <property type="component" value="Unassembled WGS sequence"/>
</dbReference>
<evidence type="ECO:0000313" key="3">
    <source>
        <dbReference type="Proteomes" id="UP000001058"/>
    </source>
</evidence>
<dbReference type="AlphaFoldDB" id="D8UAA9"/>
<feature type="compositionally biased region" description="Polar residues" evidence="1">
    <location>
        <begin position="31"/>
        <end position="57"/>
    </location>
</feature>
<name>D8UAA9_VOLCA</name>
<dbReference type="OrthoDB" id="545341at2759"/>
<dbReference type="RefSeq" id="XP_002955594.1">
    <property type="nucleotide sequence ID" value="XM_002955548.1"/>
</dbReference>
<sequence length="167" mass="17649">MDLLGQYSDSDAEEQQRIPAAEAPGPAPQPRTRNAPASSPQLCSSTVPPLSEQIQSQPEPPTSLFNPFATPDALRQSSHASASPSTGGGGSGKRAFTQVTGSSPIQDAPPKASRAATTPRGPKPAFNTALVPPQLRNGRANISTEDVEKIFTRGNLARRQQQQQQQE</sequence>
<gene>
    <name evidence="2" type="ORF">VOLCADRAFT_96510</name>
</gene>
<dbReference type="InParanoid" id="D8UAA9"/>
<evidence type="ECO:0000313" key="2">
    <source>
        <dbReference type="EMBL" id="EFJ43234.1"/>
    </source>
</evidence>
<proteinExistence type="predicted"/>
<accession>D8UAA9</accession>
<reference evidence="2 3" key="1">
    <citation type="journal article" date="2010" name="Science">
        <title>Genomic analysis of organismal complexity in the multicellular green alga Volvox carteri.</title>
        <authorList>
            <person name="Prochnik S.E."/>
            <person name="Umen J."/>
            <person name="Nedelcu A.M."/>
            <person name="Hallmann A."/>
            <person name="Miller S.M."/>
            <person name="Nishii I."/>
            <person name="Ferris P."/>
            <person name="Kuo A."/>
            <person name="Mitros T."/>
            <person name="Fritz-Laylin L.K."/>
            <person name="Hellsten U."/>
            <person name="Chapman J."/>
            <person name="Simakov O."/>
            <person name="Rensing S.A."/>
            <person name="Terry A."/>
            <person name="Pangilinan J."/>
            <person name="Kapitonov V."/>
            <person name="Jurka J."/>
            <person name="Salamov A."/>
            <person name="Shapiro H."/>
            <person name="Schmutz J."/>
            <person name="Grimwood J."/>
            <person name="Lindquist E."/>
            <person name="Lucas S."/>
            <person name="Grigoriev I.V."/>
            <person name="Schmitt R."/>
            <person name="Kirk D."/>
            <person name="Rokhsar D.S."/>
        </authorList>
    </citation>
    <scope>NUCLEOTIDE SEQUENCE [LARGE SCALE GENOMIC DNA]</scope>
    <source>
        <strain evidence="3">f. Nagariensis / Eve</strain>
    </source>
</reference>
<feature type="region of interest" description="Disordered" evidence="1">
    <location>
        <begin position="1"/>
        <end position="147"/>
    </location>
</feature>